<name>A0A7G4WI09_9STRA</name>
<gene>
    <name evidence="6" type="primary">PaRXLR20</name>
</gene>
<comment type="domain">
    <text evidence="5">The RxLR-dEER motif acts to carry the protein into the host cell cytoplasm through binding to cell surface phosphatidylinositol-3-phosphate.</text>
</comment>
<feature type="signal peptide" evidence="5">
    <location>
        <begin position="1"/>
        <end position="24"/>
    </location>
</feature>
<comment type="similarity">
    <text evidence="2 5">Belongs to the RxLR effector family.</text>
</comment>
<dbReference type="PROSITE" id="PS51257">
    <property type="entry name" value="PROKAR_LIPOPROTEIN"/>
    <property type="match status" value="1"/>
</dbReference>
<evidence type="ECO:0000256" key="1">
    <source>
        <dbReference type="ARBA" id="ARBA00004613"/>
    </source>
</evidence>
<sequence length="146" mass="17424">MRLCCFLAVSVATFLSSCITFSEATPNALQRSNAAVGDISDKRHLRSRKTTDENEDEERAFDAKRLWDWKYFTKASLFKMLRDEQYMFKMFKKWDEYNVDQLTRRIGESTLSDKRLAAMFVKYIENARTYKWHNDDKRLPSFNFDL</sequence>
<keyword evidence="4 5" id="KW-0732">Signal</keyword>
<dbReference type="AlphaFoldDB" id="A0A7G4WI09"/>
<protein>
    <recommendedName>
        <fullName evidence="5">RxLR effector protein</fullName>
    </recommendedName>
</protein>
<comment type="function">
    <text evidence="5">Effector that suppresses plant defense responses during pathogen infection.</text>
</comment>
<evidence type="ECO:0000256" key="4">
    <source>
        <dbReference type="ARBA" id="ARBA00022729"/>
    </source>
</evidence>
<keyword evidence="3 5" id="KW-0964">Secreted</keyword>
<organism evidence="6">
    <name type="scientific">Phytophthora agathidicida</name>
    <dbReference type="NCBI Taxonomy" id="1642459"/>
    <lineage>
        <taxon>Eukaryota</taxon>
        <taxon>Sar</taxon>
        <taxon>Stramenopiles</taxon>
        <taxon>Oomycota</taxon>
        <taxon>Peronosporomycetes</taxon>
        <taxon>Peronosporales</taxon>
        <taxon>Peronosporaceae</taxon>
        <taxon>Phytophthora</taxon>
    </lineage>
</organism>
<feature type="chain" id="PRO_5029031798" description="RxLR effector protein" evidence="5">
    <location>
        <begin position="25"/>
        <end position="146"/>
    </location>
</feature>
<evidence type="ECO:0000256" key="3">
    <source>
        <dbReference type="ARBA" id="ARBA00022525"/>
    </source>
</evidence>
<dbReference type="GO" id="GO:0005576">
    <property type="term" value="C:extracellular region"/>
    <property type="evidence" value="ECO:0007669"/>
    <property type="project" value="UniProtKB-SubCell"/>
</dbReference>
<comment type="subcellular location">
    <subcellularLocation>
        <location evidence="1 5">Secreted</location>
    </subcellularLocation>
</comment>
<reference evidence="6" key="1">
    <citation type="journal article" date="2020" name="Mol. Plant">
        <title>Functional analysis of RXLR effectors from the New Zealand kauri dieback pathogen Phytophthora agathidicida.</title>
        <authorList>
            <person name="Guo Y."/>
            <person name="Dupont P.Y."/>
            <person name="Mesarich C.H."/>
            <person name="Yang B."/>
            <person name="McDougal R.L."/>
            <person name="Panda P."/>
            <person name="Dijkwel P."/>
            <person name="Studholme D.J."/>
            <person name="Sambles C."/>
            <person name="Win J."/>
            <person name="Wang Y."/>
            <person name="Williams N.M."/>
            <person name="Bradshaw R.E."/>
        </authorList>
    </citation>
    <scope>NUCLEOTIDE SEQUENCE</scope>
    <source>
        <strain evidence="6">3770</strain>
    </source>
</reference>
<evidence type="ECO:0000256" key="2">
    <source>
        <dbReference type="ARBA" id="ARBA00010400"/>
    </source>
</evidence>
<proteinExistence type="inferred from homology"/>
<evidence type="ECO:0000313" key="6">
    <source>
        <dbReference type="EMBL" id="QMU24844.1"/>
    </source>
</evidence>
<dbReference type="Pfam" id="PF16810">
    <property type="entry name" value="RXLR"/>
    <property type="match status" value="1"/>
</dbReference>
<dbReference type="InterPro" id="IPR031825">
    <property type="entry name" value="RXLR"/>
</dbReference>
<evidence type="ECO:0000256" key="5">
    <source>
        <dbReference type="RuleBase" id="RU367124"/>
    </source>
</evidence>
<dbReference type="EMBL" id="MT503120">
    <property type="protein sequence ID" value="QMU24844.1"/>
    <property type="molecule type" value="Genomic_DNA"/>
</dbReference>
<accession>A0A7G4WI09</accession>